<dbReference type="AlphaFoldDB" id="A0A1F7SH04"/>
<feature type="modified residue" description="4-aspartylphosphate" evidence="6">
    <location>
        <position position="52"/>
    </location>
</feature>
<name>A0A1F7SH04_9BACT</name>
<dbReference type="STRING" id="1817883.A3G31_08845"/>
<evidence type="ECO:0000256" key="6">
    <source>
        <dbReference type="PROSITE-ProRule" id="PRU00169"/>
    </source>
</evidence>
<evidence type="ECO:0000256" key="2">
    <source>
        <dbReference type="ARBA" id="ARBA00023012"/>
    </source>
</evidence>
<dbReference type="SMART" id="SM00448">
    <property type="entry name" value="REC"/>
    <property type="match status" value="1"/>
</dbReference>
<dbReference type="GO" id="GO:0000160">
    <property type="term" value="P:phosphorelay signal transduction system"/>
    <property type="evidence" value="ECO:0007669"/>
    <property type="project" value="UniProtKB-KW"/>
</dbReference>
<dbReference type="EMBL" id="MGDI01000028">
    <property type="protein sequence ID" value="OGL53011.1"/>
    <property type="molecule type" value="Genomic_DNA"/>
</dbReference>
<reference evidence="8 9" key="1">
    <citation type="journal article" date="2016" name="Nat. Commun.">
        <title>Thousands of microbial genomes shed light on interconnected biogeochemical processes in an aquifer system.</title>
        <authorList>
            <person name="Anantharaman K."/>
            <person name="Brown C.T."/>
            <person name="Hug L.A."/>
            <person name="Sharon I."/>
            <person name="Castelle C.J."/>
            <person name="Probst A.J."/>
            <person name="Thomas B.C."/>
            <person name="Singh A."/>
            <person name="Wilkins M.J."/>
            <person name="Karaoz U."/>
            <person name="Brodie E.L."/>
            <person name="Williams K.H."/>
            <person name="Hubbard S.S."/>
            <person name="Banfield J.F."/>
        </authorList>
    </citation>
    <scope>NUCLEOTIDE SEQUENCE [LARGE SCALE GENOMIC DNA]</scope>
</reference>
<dbReference type="InterPro" id="IPR001789">
    <property type="entry name" value="Sig_transdc_resp-reg_receiver"/>
</dbReference>
<dbReference type="PANTHER" id="PTHR44591:SF18">
    <property type="entry name" value="REGULATORY PROTEIN"/>
    <property type="match status" value="1"/>
</dbReference>
<dbReference type="InterPro" id="IPR011006">
    <property type="entry name" value="CheY-like_superfamily"/>
</dbReference>
<evidence type="ECO:0000313" key="8">
    <source>
        <dbReference type="EMBL" id="OGL53011.1"/>
    </source>
</evidence>
<dbReference type="Proteomes" id="UP000178082">
    <property type="component" value="Unassembled WGS sequence"/>
</dbReference>
<keyword evidence="2" id="KW-0902">Two-component regulatory system</keyword>
<evidence type="ECO:0000256" key="3">
    <source>
        <dbReference type="ARBA" id="ARBA00023015"/>
    </source>
</evidence>
<keyword evidence="1 6" id="KW-0597">Phosphoprotein</keyword>
<dbReference type="GO" id="GO:0003677">
    <property type="term" value="F:DNA binding"/>
    <property type="evidence" value="ECO:0007669"/>
    <property type="project" value="UniProtKB-KW"/>
</dbReference>
<evidence type="ECO:0000313" key="9">
    <source>
        <dbReference type="Proteomes" id="UP000178082"/>
    </source>
</evidence>
<dbReference type="SUPFAM" id="SSF52172">
    <property type="entry name" value="CheY-like"/>
    <property type="match status" value="1"/>
</dbReference>
<dbReference type="PANTHER" id="PTHR44591">
    <property type="entry name" value="STRESS RESPONSE REGULATOR PROTEIN 1"/>
    <property type="match status" value="1"/>
</dbReference>
<evidence type="ECO:0000259" key="7">
    <source>
        <dbReference type="PROSITE" id="PS50110"/>
    </source>
</evidence>
<organism evidence="8 9">
    <name type="scientific">Candidatus Schekmanbacteria bacterium RIFCSPLOWO2_12_FULL_38_15</name>
    <dbReference type="NCBI Taxonomy" id="1817883"/>
    <lineage>
        <taxon>Bacteria</taxon>
        <taxon>Candidatus Schekmaniibacteriota</taxon>
    </lineage>
</organism>
<evidence type="ECO:0000256" key="5">
    <source>
        <dbReference type="ARBA" id="ARBA00023163"/>
    </source>
</evidence>
<keyword evidence="3" id="KW-0805">Transcription regulation</keyword>
<dbReference type="Pfam" id="PF00072">
    <property type="entry name" value="Response_reg"/>
    <property type="match status" value="1"/>
</dbReference>
<keyword evidence="4" id="KW-0238">DNA-binding</keyword>
<gene>
    <name evidence="8" type="ORF">A3G31_08845</name>
</gene>
<keyword evidence="5" id="KW-0804">Transcription</keyword>
<protein>
    <recommendedName>
        <fullName evidence="7">Response regulatory domain-containing protein</fullName>
    </recommendedName>
</protein>
<accession>A0A1F7SH04</accession>
<proteinExistence type="predicted"/>
<comment type="caution">
    <text evidence="8">The sequence shown here is derived from an EMBL/GenBank/DDBJ whole genome shotgun (WGS) entry which is preliminary data.</text>
</comment>
<sequence length="119" mass="14023">MKTILIIEDEKSIRQLYQEELEEEGYRVILASDGIDGIYKLRNENVDVVVLDIKMPNIDGRMAFRQIKEIRNDIPIIVNTAYDKYRSDFEQLKADAYIVKSFDLNELKETLKRIIENPK</sequence>
<dbReference type="Gene3D" id="3.40.50.2300">
    <property type="match status" value="1"/>
</dbReference>
<evidence type="ECO:0000256" key="1">
    <source>
        <dbReference type="ARBA" id="ARBA00022553"/>
    </source>
</evidence>
<dbReference type="InterPro" id="IPR050595">
    <property type="entry name" value="Bact_response_regulator"/>
</dbReference>
<evidence type="ECO:0000256" key="4">
    <source>
        <dbReference type="ARBA" id="ARBA00023125"/>
    </source>
</evidence>
<dbReference type="PROSITE" id="PS50110">
    <property type="entry name" value="RESPONSE_REGULATORY"/>
    <property type="match status" value="1"/>
</dbReference>
<feature type="domain" description="Response regulatory" evidence="7">
    <location>
        <begin position="3"/>
        <end position="115"/>
    </location>
</feature>
<dbReference type="FunFam" id="3.40.50.2300:FF:000001">
    <property type="entry name" value="DNA-binding response regulator PhoB"/>
    <property type="match status" value="1"/>
</dbReference>